<evidence type="ECO:0000313" key="2">
    <source>
        <dbReference type="RefSeq" id="XP_012574822.1"/>
    </source>
</evidence>
<name>A0A1S3EG56_CICAR</name>
<evidence type="ECO:0000313" key="1">
    <source>
        <dbReference type="Proteomes" id="UP000087171"/>
    </source>
</evidence>
<organism evidence="1 2">
    <name type="scientific">Cicer arietinum</name>
    <name type="common">Chickpea</name>
    <name type="synonym">Garbanzo</name>
    <dbReference type="NCBI Taxonomy" id="3827"/>
    <lineage>
        <taxon>Eukaryota</taxon>
        <taxon>Viridiplantae</taxon>
        <taxon>Streptophyta</taxon>
        <taxon>Embryophyta</taxon>
        <taxon>Tracheophyta</taxon>
        <taxon>Spermatophyta</taxon>
        <taxon>Magnoliopsida</taxon>
        <taxon>eudicotyledons</taxon>
        <taxon>Gunneridae</taxon>
        <taxon>Pentapetalae</taxon>
        <taxon>rosids</taxon>
        <taxon>fabids</taxon>
        <taxon>Fabales</taxon>
        <taxon>Fabaceae</taxon>
        <taxon>Papilionoideae</taxon>
        <taxon>50 kb inversion clade</taxon>
        <taxon>NPAAA clade</taxon>
        <taxon>Hologalegina</taxon>
        <taxon>IRL clade</taxon>
        <taxon>Cicereae</taxon>
        <taxon>Cicer</taxon>
    </lineage>
</organism>
<dbReference type="AlphaFoldDB" id="A0A1S3EG56"/>
<reference evidence="2" key="1">
    <citation type="submission" date="2025-08" db="UniProtKB">
        <authorList>
            <consortium name="RefSeq"/>
        </authorList>
    </citation>
    <scope>IDENTIFICATION</scope>
    <source>
        <tissue evidence="2">Etiolated seedlings</tissue>
    </source>
</reference>
<protein>
    <submittedName>
        <fullName evidence="2">Uncharacterized protein LOC105852736</fullName>
    </submittedName>
</protein>
<dbReference type="RefSeq" id="XP_012574822.1">
    <property type="nucleotide sequence ID" value="XM_012719368.1"/>
</dbReference>
<sequence>MQLFLKSQDKGMWRIITNGDFIPIVDQSDLTSTEKKEADWTTEDKANVLLNSKAQLFLCCALSREESKRVDECDTAKKVWDTLQTHHEGTNHVKETRTGIGVRKFELFEMNEEETIDEMY</sequence>
<accession>A0A1S3EG56</accession>
<dbReference type="PANTHER" id="PTHR34676">
    <property type="entry name" value="DUF4219 DOMAIN-CONTAINING PROTEIN-RELATED"/>
    <property type="match status" value="1"/>
</dbReference>
<dbReference type="Pfam" id="PF14223">
    <property type="entry name" value="Retrotran_gag_2"/>
    <property type="match status" value="1"/>
</dbReference>
<keyword evidence="1" id="KW-1185">Reference proteome</keyword>
<dbReference type="OrthoDB" id="1418274at2759"/>
<proteinExistence type="predicted"/>
<dbReference type="KEGG" id="cam:105852736"/>
<dbReference type="PANTHER" id="PTHR34676:SF8">
    <property type="entry name" value="TRANSMEMBRANE PROTEIN"/>
    <property type="match status" value="1"/>
</dbReference>
<dbReference type="Proteomes" id="UP000087171">
    <property type="component" value="Unplaced"/>
</dbReference>
<dbReference type="GeneID" id="105852736"/>
<gene>
    <name evidence="2" type="primary">LOC105852736</name>
</gene>